<feature type="transmembrane region" description="Helical" evidence="2">
    <location>
        <begin position="229"/>
        <end position="254"/>
    </location>
</feature>
<feature type="region of interest" description="Disordered" evidence="1">
    <location>
        <begin position="1"/>
        <end position="22"/>
    </location>
</feature>
<dbReference type="AlphaFoldDB" id="A0A3M9XH57"/>
<keyword evidence="2" id="KW-0812">Transmembrane</keyword>
<organism evidence="3 4">
    <name type="scientific">Mesorhizobium japonicum</name>
    <dbReference type="NCBI Taxonomy" id="2066070"/>
    <lineage>
        <taxon>Bacteria</taxon>
        <taxon>Pseudomonadati</taxon>
        <taxon>Pseudomonadota</taxon>
        <taxon>Alphaproteobacteria</taxon>
        <taxon>Hyphomicrobiales</taxon>
        <taxon>Phyllobacteriaceae</taxon>
        <taxon>Mesorhizobium</taxon>
    </lineage>
</organism>
<evidence type="ECO:0000313" key="3">
    <source>
        <dbReference type="EMBL" id="RNJ47136.1"/>
    </source>
</evidence>
<evidence type="ECO:0000313" key="4">
    <source>
        <dbReference type="Proteomes" id="UP000275436"/>
    </source>
</evidence>
<feature type="transmembrane region" description="Helical" evidence="2">
    <location>
        <begin position="260"/>
        <end position="282"/>
    </location>
</feature>
<accession>A0A3M9XH57</accession>
<comment type="caution">
    <text evidence="3">The sequence shown here is derived from an EMBL/GenBank/DDBJ whole genome shotgun (WGS) entry which is preliminary data.</text>
</comment>
<reference evidence="3 4" key="1">
    <citation type="journal article" date="2018" name="Mol. Plant Microbe Interact.">
        <title>Taxonomically Different Co-Microsymbionts of a Relict Legume, Oxytropis popoviana, Have Complementary Sets of Symbiotic Genes and Together Increase the Efficiency of Plant Nodulation.</title>
        <authorList>
            <person name="Safronova V."/>
            <person name="Belimov A."/>
            <person name="Sazanova A."/>
            <person name="Chirak E."/>
            <person name="Verkhozina A."/>
            <person name="Kuznetsova I."/>
            <person name="Andronov E."/>
            <person name="Puhalsky J."/>
            <person name="Tikhonovich I."/>
        </authorList>
    </citation>
    <scope>NUCLEOTIDE SEQUENCE [LARGE SCALE GENOMIC DNA]</scope>
    <source>
        <strain evidence="3 4">Opo-235</strain>
    </source>
</reference>
<name>A0A3M9XH57_9HYPH</name>
<dbReference type="Proteomes" id="UP000275436">
    <property type="component" value="Unassembled WGS sequence"/>
</dbReference>
<feature type="transmembrane region" description="Helical" evidence="2">
    <location>
        <begin position="381"/>
        <end position="401"/>
    </location>
</feature>
<protein>
    <submittedName>
        <fullName evidence="3">Uncharacterized protein</fullName>
    </submittedName>
</protein>
<keyword evidence="2" id="KW-0472">Membrane</keyword>
<evidence type="ECO:0000256" key="2">
    <source>
        <dbReference type="SAM" id="Phobius"/>
    </source>
</evidence>
<proteinExistence type="predicted"/>
<dbReference type="RefSeq" id="WP_123167145.1">
    <property type="nucleotide sequence ID" value="NZ_QKOD01000001.1"/>
</dbReference>
<sequence length="876" mass="94026">MGSEKHEQDVTPQAPVADAADGTENCSDKARALFHGVYCLVSRQDNPAIFYNDKGNSLPLPQSADDVPEERKALAAIEKIGISSGDTIKEINRLLDLASAKRIAEEMDIVTYHSNAARLFDRVKDEFIQSLKAFERDQESIDKKLTEIDQFRSPLKPAPAMQAPGNPDRSAADDKLLMEARQFLTRYRNFLDYARNYADRVGRDFYTEASVDAYKEATRPYAMRIEKTGLFAAYSALITGGLTGLVVAIALIVFDNNLVLKNWIIPTAAVAAIAAYAASVFFEKIRRNSFMSALRGTLYDSVLENPAELPGGGGNQPGLTRMDRILNTMKGKRSDQYFSFTKLPWKSFNEIPSKKYLRSKPLSSALERFVTTSSSRDSLTFLINATICLLFILLTLLPSLASGTLGHDKQFAFISRTAELGSCVLERGRVLLANGGSYFVETRHGNPVTEIDKSLVLRIEPLGPDETTANQGDAIAAQSDETAGQGGSQAKGARSTDAKGSAPQSKLPDCAAPRPEPKASDQAALVTATEKLSGSVTEGLASVAKQIGTGRDNPVPPDLVGATRDLAGNVEKGLGAIADKLGKGTGQDDASPLARLVGATGSLAANIKEGAGRITSSQAPAAPIVVPIIIDAPPAQAGAPAAQAGGPTFITQVYTADGKVYDYGSGAMMLPIFLDPVTSNDDKAFWEGGIDTEAKAFYFGLTSLTNQKLSNSATKQALLHEIAARYNDCMDRAKAAFDKTGNGAGTPRLKLRIEGYASEKWDGVNDGTKKQDLNLYLAEGRRAAIIQALGIDNPLIDIDSKPKPTKFSDWRNVRADEVSRNFLFKDYGAMETSLARRLPPAEGDKTASIDILAHAAVISVDGDVPQECRPKGPGKA</sequence>
<keyword evidence="2" id="KW-1133">Transmembrane helix</keyword>
<dbReference type="EMBL" id="QKOD01000001">
    <property type="protein sequence ID" value="RNJ47136.1"/>
    <property type="molecule type" value="Genomic_DNA"/>
</dbReference>
<gene>
    <name evidence="3" type="ORF">DNR46_04615</name>
</gene>
<evidence type="ECO:0000256" key="1">
    <source>
        <dbReference type="SAM" id="MobiDB-lite"/>
    </source>
</evidence>
<feature type="region of interest" description="Disordered" evidence="1">
    <location>
        <begin position="478"/>
        <end position="522"/>
    </location>
</feature>